<evidence type="ECO:0000256" key="7">
    <source>
        <dbReference type="RuleBase" id="RU000682"/>
    </source>
</evidence>
<dbReference type="GO" id="GO:0000981">
    <property type="term" value="F:DNA-binding transcription factor activity, RNA polymerase II-specific"/>
    <property type="evidence" value="ECO:0007669"/>
    <property type="project" value="InterPro"/>
</dbReference>
<dbReference type="OrthoDB" id="6159439at2759"/>
<dbReference type="InterPro" id="IPR009057">
    <property type="entry name" value="Homeodomain-like_sf"/>
</dbReference>
<accession>A0A131ZYQ2</accession>
<dbReference type="PROSITE" id="PS00027">
    <property type="entry name" value="HOMEOBOX_1"/>
    <property type="match status" value="1"/>
</dbReference>
<dbReference type="InterPro" id="IPR001356">
    <property type="entry name" value="HD"/>
</dbReference>
<evidence type="ECO:0000256" key="1">
    <source>
        <dbReference type="ARBA" id="ARBA00004123"/>
    </source>
</evidence>
<dbReference type="GO" id="GO:0000978">
    <property type="term" value="F:RNA polymerase II cis-regulatory region sequence-specific DNA binding"/>
    <property type="evidence" value="ECO:0007669"/>
    <property type="project" value="TreeGrafter"/>
</dbReference>
<evidence type="ECO:0000313" key="8">
    <source>
        <dbReference type="EMBL" id="KPM03926.1"/>
    </source>
</evidence>
<dbReference type="GO" id="GO:0005634">
    <property type="term" value="C:nucleus"/>
    <property type="evidence" value="ECO:0007669"/>
    <property type="project" value="UniProtKB-SubCell"/>
</dbReference>
<evidence type="ECO:0000256" key="5">
    <source>
        <dbReference type="ARBA" id="ARBA00023242"/>
    </source>
</evidence>
<dbReference type="SUPFAM" id="SSF46689">
    <property type="entry name" value="Homeodomain-like"/>
    <property type="match status" value="1"/>
</dbReference>
<dbReference type="CDD" id="cd00086">
    <property type="entry name" value="homeodomain"/>
    <property type="match status" value="1"/>
</dbReference>
<name>A0A131ZYQ2_SARSC</name>
<dbReference type="VEuPathDB" id="VectorBase:SSCA000923"/>
<dbReference type="Pfam" id="PF00046">
    <property type="entry name" value="Homeodomain"/>
    <property type="match status" value="1"/>
</dbReference>
<protein>
    <submittedName>
        <fullName evidence="8">Homeobox protein 2</fullName>
    </submittedName>
</protein>
<keyword evidence="5 6" id="KW-0539">Nucleus</keyword>
<evidence type="ECO:0000256" key="3">
    <source>
        <dbReference type="ARBA" id="ARBA00023125"/>
    </source>
</evidence>
<dbReference type="InterPro" id="IPR017970">
    <property type="entry name" value="Homeobox_CS"/>
</dbReference>
<keyword evidence="4 6" id="KW-0371">Homeobox</keyword>
<gene>
    <name evidence="8" type="ORF">QR98_0023660</name>
</gene>
<evidence type="ECO:0000256" key="6">
    <source>
        <dbReference type="PROSITE-ProRule" id="PRU00108"/>
    </source>
</evidence>
<comment type="similarity">
    <text evidence="2">Belongs to the EMX homeobox family.</text>
</comment>
<evidence type="ECO:0000313" key="9">
    <source>
        <dbReference type="Proteomes" id="UP000616769"/>
    </source>
</evidence>
<dbReference type="Proteomes" id="UP000616769">
    <property type="component" value="Unassembled WGS sequence"/>
</dbReference>
<dbReference type="Gene3D" id="1.10.10.60">
    <property type="entry name" value="Homeodomain-like"/>
    <property type="match status" value="1"/>
</dbReference>
<comment type="caution">
    <text evidence="8">The sequence shown here is derived from an EMBL/GenBank/DDBJ whole genome shotgun (WGS) entry which is preliminary data.</text>
</comment>
<sequence>MAAFHFSNLFRKPKRIRTAFSPGQLLRLEEIFEKNRYVVGCERKQLARDLHLSETQIKVWFQNRRTKHKREKHITRSNLSTLGSLSNPSAGVDLTTNPSGPYTQSTNPLIQFRSQAHRVDEFGSDQFDRRQSFLNNYKLINSSKVSTASISLSPLIPNQAIK</sequence>
<organism evidence="8 9">
    <name type="scientific">Sarcoptes scabiei</name>
    <name type="common">Itch mite</name>
    <name type="synonym">Acarus scabiei</name>
    <dbReference type="NCBI Taxonomy" id="52283"/>
    <lineage>
        <taxon>Eukaryota</taxon>
        <taxon>Metazoa</taxon>
        <taxon>Ecdysozoa</taxon>
        <taxon>Arthropoda</taxon>
        <taxon>Chelicerata</taxon>
        <taxon>Arachnida</taxon>
        <taxon>Acari</taxon>
        <taxon>Acariformes</taxon>
        <taxon>Sarcoptiformes</taxon>
        <taxon>Astigmata</taxon>
        <taxon>Psoroptidia</taxon>
        <taxon>Sarcoptoidea</taxon>
        <taxon>Sarcoptidae</taxon>
        <taxon>Sarcoptinae</taxon>
        <taxon>Sarcoptes</taxon>
    </lineage>
</organism>
<dbReference type="PANTHER" id="PTHR24339:SF28">
    <property type="entry name" value="E5-RELATED"/>
    <property type="match status" value="1"/>
</dbReference>
<dbReference type="InterPro" id="IPR020479">
    <property type="entry name" value="HD_metazoa"/>
</dbReference>
<keyword evidence="3 6" id="KW-0238">DNA-binding</keyword>
<proteinExistence type="inferred from homology"/>
<dbReference type="FunFam" id="1.10.10.60:FF:000081">
    <property type="entry name" value="Empty spiracles homeobox 2"/>
    <property type="match status" value="1"/>
</dbReference>
<dbReference type="AlphaFoldDB" id="A0A131ZYQ2"/>
<dbReference type="PROSITE" id="PS50071">
    <property type="entry name" value="HOMEOBOX_2"/>
    <property type="match status" value="1"/>
</dbReference>
<dbReference type="InterPro" id="IPR050877">
    <property type="entry name" value="EMX-VAX-Noto_Homeobox_TFs"/>
</dbReference>
<evidence type="ECO:0000256" key="2">
    <source>
        <dbReference type="ARBA" id="ARBA00007397"/>
    </source>
</evidence>
<reference evidence="8 9" key="1">
    <citation type="journal article" date="2015" name="Parasit. Vectors">
        <title>Draft genome of the scabies mite.</title>
        <authorList>
            <person name="Rider S.D.Jr."/>
            <person name="Morgan M.S."/>
            <person name="Arlian L.G."/>
        </authorList>
    </citation>
    <scope>NUCLEOTIDE SEQUENCE [LARGE SCALE GENOMIC DNA]</scope>
    <source>
        <strain evidence="8">Arlian Lab</strain>
    </source>
</reference>
<comment type="subcellular location">
    <subcellularLocation>
        <location evidence="1 6 7">Nucleus</location>
    </subcellularLocation>
</comment>
<dbReference type="PRINTS" id="PR00024">
    <property type="entry name" value="HOMEOBOX"/>
</dbReference>
<dbReference type="SMART" id="SM00389">
    <property type="entry name" value="HOX"/>
    <property type="match status" value="1"/>
</dbReference>
<feature type="DNA-binding region" description="Homeobox" evidence="6">
    <location>
        <begin position="13"/>
        <end position="72"/>
    </location>
</feature>
<evidence type="ECO:0000256" key="4">
    <source>
        <dbReference type="ARBA" id="ARBA00023155"/>
    </source>
</evidence>
<dbReference type="PANTHER" id="PTHR24339">
    <property type="entry name" value="HOMEOBOX PROTEIN EMX-RELATED"/>
    <property type="match status" value="1"/>
</dbReference>
<dbReference type="EMBL" id="JXLN01006635">
    <property type="protein sequence ID" value="KPM03926.1"/>
    <property type="molecule type" value="Genomic_DNA"/>
</dbReference>